<feature type="compositionally biased region" description="Basic and acidic residues" evidence="3">
    <location>
        <begin position="538"/>
        <end position="548"/>
    </location>
</feature>
<sequence length="701" mass="79197">MADLKRRYGAVLKGMKLPVLIEETIDDVLIVCLEHGSSVYRGALLDAKKRNLPHGVCHQFALQPDKNIDLKGGNNVGNFGFPSAENVVELSASNFRHTYGQNLPHSGPQFQSNAKTPIPRIVGGKTVRNIRLRPRQTLCSKCKASCLDSGSGPMPIQPSSIRTLSTNNVPNVKTEPQRNETKRRRTAAESQTAEHALPKHLRIEKIEKVDSLRLPISSETELGAVKPLRIEKIERVDRNSHSNQQETEGIKPVKIDRIEKIDKNPLVSLTKTSPFIRISIGEGTVVQIPPRSHEEMEDVSSEEKYTTDEDNITIIEAIDEEEQEYKEERSGNGLGDNSNSRKHKKSMKKTKEKDKHNTIAGDVEEILEESHVPGSGHHKKHKRKHKHKHSSALDDNPVRLITDTICENDSEHLDVKNENSEPVQTEVITQRPRLLYTWRQNKGLSPRRESQSNISKSDELQRTIQPLSPKRENQPANMDNKLQFTRLSKHSSVTGKSGIGVQRKEYRLRSREKSFDSDQLENEDVSNSNIAQTYSLCDDSKSVSDHSESFVSDETDSDDSDDYGDGPPGDENLEAFRPLMMKIQTNTVTKCVTEDGRKINVGDIVWGKIQGFPWWPGRVLSITISQRDNGFVLRQVAHVSWFGSSTMSHIQCSDLFPFIEDFKLRYKRKKRGPYKMAIKQATIAAQNSSNTHQIDFSEFDL</sequence>
<accession>A0ABD3VQJ0</accession>
<dbReference type="PANTHER" id="PTHR16112:SF22">
    <property type="entry name" value="PWWP DOMAIN-CONTAINING 2B"/>
    <property type="match status" value="1"/>
</dbReference>
<protein>
    <recommendedName>
        <fullName evidence="4">PWWP domain-containing protein</fullName>
    </recommendedName>
</protein>
<keyword evidence="1" id="KW-0805">Transcription regulation</keyword>
<dbReference type="SUPFAM" id="SSF63748">
    <property type="entry name" value="Tudor/PWWP/MBT"/>
    <property type="match status" value="1"/>
</dbReference>
<dbReference type="Pfam" id="PF00855">
    <property type="entry name" value="PWWP"/>
    <property type="match status" value="1"/>
</dbReference>
<evidence type="ECO:0000256" key="2">
    <source>
        <dbReference type="ARBA" id="ARBA00023163"/>
    </source>
</evidence>
<dbReference type="Proteomes" id="UP001634394">
    <property type="component" value="Unassembled WGS sequence"/>
</dbReference>
<name>A0ABD3VQJ0_SINWO</name>
<dbReference type="FunFam" id="2.30.30.140:FF:000036">
    <property type="entry name" value="PWWP domain-containing protein 2A"/>
    <property type="match status" value="1"/>
</dbReference>
<gene>
    <name evidence="5" type="ORF">ACJMK2_005581</name>
</gene>
<feature type="region of interest" description="Disordered" evidence="3">
    <location>
        <begin position="320"/>
        <end position="392"/>
    </location>
</feature>
<dbReference type="InterPro" id="IPR000313">
    <property type="entry name" value="PWWP_dom"/>
</dbReference>
<evidence type="ECO:0000313" key="6">
    <source>
        <dbReference type="Proteomes" id="UP001634394"/>
    </source>
</evidence>
<feature type="compositionally biased region" description="Polar residues" evidence="3">
    <location>
        <begin position="157"/>
        <end position="171"/>
    </location>
</feature>
<comment type="caution">
    <text evidence="5">The sequence shown here is derived from an EMBL/GenBank/DDBJ whole genome shotgun (WGS) entry which is preliminary data.</text>
</comment>
<evidence type="ECO:0000313" key="5">
    <source>
        <dbReference type="EMBL" id="KAL3863854.1"/>
    </source>
</evidence>
<evidence type="ECO:0000256" key="3">
    <source>
        <dbReference type="SAM" id="MobiDB-lite"/>
    </source>
</evidence>
<keyword evidence="6" id="KW-1185">Reference proteome</keyword>
<organism evidence="5 6">
    <name type="scientific">Sinanodonta woodiana</name>
    <name type="common">Chinese pond mussel</name>
    <name type="synonym">Anodonta woodiana</name>
    <dbReference type="NCBI Taxonomy" id="1069815"/>
    <lineage>
        <taxon>Eukaryota</taxon>
        <taxon>Metazoa</taxon>
        <taxon>Spiralia</taxon>
        <taxon>Lophotrochozoa</taxon>
        <taxon>Mollusca</taxon>
        <taxon>Bivalvia</taxon>
        <taxon>Autobranchia</taxon>
        <taxon>Heteroconchia</taxon>
        <taxon>Palaeoheterodonta</taxon>
        <taxon>Unionida</taxon>
        <taxon>Unionoidea</taxon>
        <taxon>Unionidae</taxon>
        <taxon>Unioninae</taxon>
        <taxon>Sinanodonta</taxon>
    </lineage>
</organism>
<dbReference type="AlphaFoldDB" id="A0ABD3VQJ0"/>
<feature type="compositionally biased region" description="Acidic residues" evidence="3">
    <location>
        <begin position="551"/>
        <end position="564"/>
    </location>
</feature>
<feature type="compositionally biased region" description="Basic and acidic residues" evidence="3">
    <location>
        <begin position="446"/>
        <end position="461"/>
    </location>
</feature>
<evidence type="ECO:0000256" key="1">
    <source>
        <dbReference type="ARBA" id="ARBA00023015"/>
    </source>
</evidence>
<proteinExistence type="predicted"/>
<feature type="region of interest" description="Disordered" evidence="3">
    <location>
        <begin position="439"/>
        <end position="571"/>
    </location>
</feature>
<dbReference type="SMART" id="SM00293">
    <property type="entry name" value="PWWP"/>
    <property type="match status" value="1"/>
</dbReference>
<feature type="compositionally biased region" description="Polar residues" evidence="3">
    <location>
        <begin position="525"/>
        <end position="535"/>
    </location>
</feature>
<dbReference type="CDD" id="cd20140">
    <property type="entry name" value="PWWP_PWWP2"/>
    <property type="match status" value="1"/>
</dbReference>
<feature type="domain" description="PWWP" evidence="4">
    <location>
        <begin position="601"/>
        <end position="661"/>
    </location>
</feature>
<dbReference type="Gene3D" id="2.30.30.140">
    <property type="match status" value="1"/>
</dbReference>
<reference evidence="5 6" key="1">
    <citation type="submission" date="2024-11" db="EMBL/GenBank/DDBJ databases">
        <title>Chromosome-level genome assembly of the freshwater bivalve Anodonta woodiana.</title>
        <authorList>
            <person name="Chen X."/>
        </authorList>
    </citation>
    <scope>NUCLEOTIDE SEQUENCE [LARGE SCALE GENOMIC DNA]</scope>
    <source>
        <strain evidence="5">MN2024</strain>
        <tissue evidence="5">Gills</tissue>
    </source>
</reference>
<dbReference type="PROSITE" id="PS50812">
    <property type="entry name" value="PWWP"/>
    <property type="match status" value="1"/>
</dbReference>
<evidence type="ECO:0000259" key="4">
    <source>
        <dbReference type="PROSITE" id="PS50812"/>
    </source>
</evidence>
<keyword evidence="2" id="KW-0804">Transcription</keyword>
<feature type="compositionally biased region" description="Basic and acidic residues" evidence="3">
    <location>
        <begin position="502"/>
        <end position="516"/>
    </location>
</feature>
<dbReference type="EMBL" id="JBJQND010000010">
    <property type="protein sequence ID" value="KAL3863854.1"/>
    <property type="molecule type" value="Genomic_DNA"/>
</dbReference>
<feature type="compositionally biased region" description="Basic residues" evidence="3">
    <location>
        <begin position="376"/>
        <end position="390"/>
    </location>
</feature>
<feature type="compositionally biased region" description="Polar residues" evidence="3">
    <location>
        <begin position="474"/>
        <end position="495"/>
    </location>
</feature>
<feature type="region of interest" description="Disordered" evidence="3">
    <location>
        <begin position="149"/>
        <end position="194"/>
    </location>
</feature>
<dbReference type="PANTHER" id="PTHR16112">
    <property type="entry name" value="METHYL-CPG BINDING PROTEIN, DROSOPHILA"/>
    <property type="match status" value="1"/>
</dbReference>